<dbReference type="Proteomes" id="UP001480595">
    <property type="component" value="Unassembled WGS sequence"/>
</dbReference>
<dbReference type="GeneID" id="92097445"/>
<keyword evidence="1" id="KW-0371">Homeobox</keyword>
<evidence type="ECO:0000313" key="1">
    <source>
        <dbReference type="EMBL" id="KAK8042490.1"/>
    </source>
</evidence>
<proteinExistence type="predicted"/>
<dbReference type="Gene3D" id="1.25.40.20">
    <property type="entry name" value="Ankyrin repeat-containing domain"/>
    <property type="match status" value="1"/>
</dbReference>
<accession>A0ABR1T7A9</accession>
<keyword evidence="2" id="KW-1185">Reference proteome</keyword>
<protein>
    <submittedName>
        <fullName evidence="1">Homeobox protein Wariai</fullName>
    </submittedName>
</protein>
<keyword evidence="1" id="KW-0238">DNA-binding</keyword>
<dbReference type="RefSeq" id="XP_066709343.1">
    <property type="nucleotide sequence ID" value="XM_066864382.1"/>
</dbReference>
<dbReference type="EMBL" id="JAQQWL010000013">
    <property type="protein sequence ID" value="KAK8042490.1"/>
    <property type="molecule type" value="Genomic_DNA"/>
</dbReference>
<dbReference type="InterPro" id="IPR036770">
    <property type="entry name" value="Ankyrin_rpt-contain_sf"/>
</dbReference>
<sequence length="143" mass="15719">MIFHHHPSKAPVKRKVRDMLDDMAVKVVSTEADDPLLAYGAKLEYGGALHCLTEFNPQTGAAVDSTRFEMAEHLVRNGENINGYRNVSGAVQPHSVMAIGIGFKATPLSHAKGCQEWDFLDWLLEKGADPHACNGWAFDEGDQ</sequence>
<reference evidence="1 2" key="1">
    <citation type="submission" date="2023-01" db="EMBL/GenBank/DDBJ databases">
        <title>Analysis of 21 Apiospora genomes using comparative genomics revels a genus with tremendous synthesis potential of carbohydrate active enzymes and secondary metabolites.</title>
        <authorList>
            <person name="Sorensen T."/>
        </authorList>
    </citation>
    <scope>NUCLEOTIDE SEQUENCE [LARGE SCALE GENOMIC DNA]</scope>
    <source>
        <strain evidence="1 2">CBS 135458</strain>
    </source>
</reference>
<comment type="caution">
    <text evidence="1">The sequence shown here is derived from an EMBL/GenBank/DDBJ whole genome shotgun (WGS) entry which is preliminary data.</text>
</comment>
<organism evidence="1 2">
    <name type="scientific">Apiospora phragmitis</name>
    <dbReference type="NCBI Taxonomy" id="2905665"/>
    <lineage>
        <taxon>Eukaryota</taxon>
        <taxon>Fungi</taxon>
        <taxon>Dikarya</taxon>
        <taxon>Ascomycota</taxon>
        <taxon>Pezizomycotina</taxon>
        <taxon>Sordariomycetes</taxon>
        <taxon>Xylariomycetidae</taxon>
        <taxon>Amphisphaeriales</taxon>
        <taxon>Apiosporaceae</taxon>
        <taxon>Apiospora</taxon>
    </lineage>
</organism>
<dbReference type="GO" id="GO:0003677">
    <property type="term" value="F:DNA binding"/>
    <property type="evidence" value="ECO:0007669"/>
    <property type="project" value="UniProtKB-KW"/>
</dbReference>
<evidence type="ECO:0000313" key="2">
    <source>
        <dbReference type="Proteomes" id="UP001480595"/>
    </source>
</evidence>
<gene>
    <name evidence="1" type="ORF">PG994_012973</name>
</gene>
<name>A0ABR1T7A9_9PEZI</name>